<dbReference type="EMBL" id="OB677202">
    <property type="protein sequence ID" value="CAD7236197.1"/>
    <property type="molecule type" value="Genomic_DNA"/>
</dbReference>
<gene>
    <name evidence="2" type="ORF">CTOB1V02_LOCUS14012</name>
</gene>
<evidence type="ECO:0000256" key="1">
    <source>
        <dbReference type="SAM" id="MobiDB-lite"/>
    </source>
</evidence>
<proteinExistence type="predicted"/>
<feature type="region of interest" description="Disordered" evidence="1">
    <location>
        <begin position="51"/>
        <end position="85"/>
    </location>
</feature>
<feature type="compositionally biased region" description="Basic and acidic residues" evidence="1">
    <location>
        <begin position="177"/>
        <end position="189"/>
    </location>
</feature>
<feature type="compositionally biased region" description="Polar residues" evidence="1">
    <location>
        <begin position="190"/>
        <end position="200"/>
    </location>
</feature>
<reference evidence="2" key="1">
    <citation type="submission" date="2020-11" db="EMBL/GenBank/DDBJ databases">
        <authorList>
            <person name="Tran Van P."/>
        </authorList>
    </citation>
    <scope>NUCLEOTIDE SEQUENCE</scope>
</reference>
<feature type="compositionally biased region" description="Basic and acidic residues" evidence="1">
    <location>
        <begin position="70"/>
        <end position="80"/>
    </location>
</feature>
<accession>A0A7R8WQH4</accession>
<organism evidence="2">
    <name type="scientific">Cyprideis torosa</name>
    <dbReference type="NCBI Taxonomy" id="163714"/>
    <lineage>
        <taxon>Eukaryota</taxon>
        <taxon>Metazoa</taxon>
        <taxon>Ecdysozoa</taxon>
        <taxon>Arthropoda</taxon>
        <taxon>Crustacea</taxon>
        <taxon>Oligostraca</taxon>
        <taxon>Ostracoda</taxon>
        <taxon>Podocopa</taxon>
        <taxon>Podocopida</taxon>
        <taxon>Cytherocopina</taxon>
        <taxon>Cytheroidea</taxon>
        <taxon>Cytherideidae</taxon>
        <taxon>Cyprideis</taxon>
    </lineage>
</organism>
<feature type="region of interest" description="Disordered" evidence="1">
    <location>
        <begin position="127"/>
        <end position="202"/>
    </location>
</feature>
<dbReference type="AlphaFoldDB" id="A0A7R8WQH4"/>
<name>A0A7R8WQH4_9CRUS</name>
<evidence type="ECO:0000313" key="2">
    <source>
        <dbReference type="EMBL" id="CAD7236197.1"/>
    </source>
</evidence>
<feature type="compositionally biased region" description="Basic and acidic residues" evidence="1">
    <location>
        <begin position="127"/>
        <end position="137"/>
    </location>
</feature>
<sequence>MVDFLTLLTEKVQNDLITEGNLDLRGRADHDHAAETPAENKLSNKASIMAGNSREDASGVDSESVVQQEEGLKEGPERDQTSALASKIKPADVLASSIHLVSSNALQQTSKGVLGKEKKAMNHKSLEHDLLKRHSSDSDAALANRDTSDAALPNRDTSDAALPNRDTSDAALPNRDTSAKLDDKPREGEASNTEDASLDQTDLMMDTVGDESKDVFEGLSMKADEAEDASSKGSRIVKETPSLGMEEFKLVGISKDSSADQSRARFPWSEVDLCFQADGSGESWRRLVNDCYQWTGQIGKYLTAERAQRESEKRWRECLTKIMRRNDEEAEDEEDCLKRHRFLILRKVSPLTRDEMLDQGITCFSAASFATALFFLVSGKL</sequence>
<protein>
    <submittedName>
        <fullName evidence="2">Uncharacterized protein</fullName>
    </submittedName>
</protein>